<proteinExistence type="predicted"/>
<accession>A0A3N4HNC9</accession>
<feature type="non-terminal residue" evidence="1">
    <location>
        <position position="51"/>
    </location>
</feature>
<keyword evidence="2" id="KW-1185">Reference proteome</keyword>
<evidence type="ECO:0000313" key="1">
    <source>
        <dbReference type="EMBL" id="RPA74777.1"/>
    </source>
</evidence>
<evidence type="ECO:0000313" key="2">
    <source>
        <dbReference type="Proteomes" id="UP000275078"/>
    </source>
</evidence>
<dbReference type="Proteomes" id="UP000275078">
    <property type="component" value="Unassembled WGS sequence"/>
</dbReference>
<feature type="non-terminal residue" evidence="1">
    <location>
        <position position="1"/>
    </location>
</feature>
<reference evidence="1 2" key="1">
    <citation type="journal article" date="2018" name="Nat. Ecol. Evol.">
        <title>Pezizomycetes genomes reveal the molecular basis of ectomycorrhizal truffle lifestyle.</title>
        <authorList>
            <person name="Murat C."/>
            <person name="Payen T."/>
            <person name="Noel B."/>
            <person name="Kuo A."/>
            <person name="Morin E."/>
            <person name="Chen J."/>
            <person name="Kohler A."/>
            <person name="Krizsan K."/>
            <person name="Balestrini R."/>
            <person name="Da Silva C."/>
            <person name="Montanini B."/>
            <person name="Hainaut M."/>
            <person name="Levati E."/>
            <person name="Barry K.W."/>
            <person name="Belfiori B."/>
            <person name="Cichocki N."/>
            <person name="Clum A."/>
            <person name="Dockter R.B."/>
            <person name="Fauchery L."/>
            <person name="Guy J."/>
            <person name="Iotti M."/>
            <person name="Le Tacon F."/>
            <person name="Lindquist E.A."/>
            <person name="Lipzen A."/>
            <person name="Malagnac F."/>
            <person name="Mello A."/>
            <person name="Molinier V."/>
            <person name="Miyauchi S."/>
            <person name="Poulain J."/>
            <person name="Riccioni C."/>
            <person name="Rubini A."/>
            <person name="Sitrit Y."/>
            <person name="Splivallo R."/>
            <person name="Traeger S."/>
            <person name="Wang M."/>
            <person name="Zifcakova L."/>
            <person name="Wipf D."/>
            <person name="Zambonelli A."/>
            <person name="Paolocci F."/>
            <person name="Nowrousian M."/>
            <person name="Ottonello S."/>
            <person name="Baldrian P."/>
            <person name="Spatafora J.W."/>
            <person name="Henrissat B."/>
            <person name="Nagy L.G."/>
            <person name="Aury J.M."/>
            <person name="Wincker P."/>
            <person name="Grigoriev I.V."/>
            <person name="Bonfante P."/>
            <person name="Martin F.M."/>
        </authorList>
    </citation>
    <scope>NUCLEOTIDE SEQUENCE [LARGE SCALE GENOMIC DNA]</scope>
    <source>
        <strain evidence="1 2">RN42</strain>
    </source>
</reference>
<gene>
    <name evidence="1" type="ORF">BJ508DRAFT_199578</name>
</gene>
<dbReference type="OrthoDB" id="3763505at2759"/>
<sequence>GDSLKKFLRTKTYSTWDSHVVTHHGTNQAIRSFTKGERTGSCVAFYLWPYV</sequence>
<organism evidence="1 2">
    <name type="scientific">Ascobolus immersus RN42</name>
    <dbReference type="NCBI Taxonomy" id="1160509"/>
    <lineage>
        <taxon>Eukaryota</taxon>
        <taxon>Fungi</taxon>
        <taxon>Dikarya</taxon>
        <taxon>Ascomycota</taxon>
        <taxon>Pezizomycotina</taxon>
        <taxon>Pezizomycetes</taxon>
        <taxon>Pezizales</taxon>
        <taxon>Ascobolaceae</taxon>
        <taxon>Ascobolus</taxon>
    </lineage>
</organism>
<dbReference type="EMBL" id="ML119780">
    <property type="protein sequence ID" value="RPA74777.1"/>
    <property type="molecule type" value="Genomic_DNA"/>
</dbReference>
<name>A0A3N4HNC9_ASCIM</name>
<dbReference type="AlphaFoldDB" id="A0A3N4HNC9"/>
<protein>
    <submittedName>
        <fullName evidence="1">Uncharacterized protein</fullName>
    </submittedName>
</protein>